<dbReference type="Gene3D" id="3.40.50.2300">
    <property type="match status" value="1"/>
</dbReference>
<dbReference type="GO" id="GO:0000160">
    <property type="term" value="P:phosphorelay signal transduction system"/>
    <property type="evidence" value="ECO:0007669"/>
    <property type="project" value="InterPro"/>
</dbReference>
<keyword evidence="4" id="KW-1185">Reference proteome</keyword>
<dbReference type="InterPro" id="IPR011006">
    <property type="entry name" value="CheY-like_superfamily"/>
</dbReference>
<dbReference type="RefSeq" id="WP_006981084.1">
    <property type="nucleotide sequence ID" value="NZ_ABVL01000011.1"/>
</dbReference>
<dbReference type="InterPro" id="IPR001789">
    <property type="entry name" value="Sig_transdc_resp-reg_receiver"/>
</dbReference>
<gene>
    <name evidence="3" type="ORF">CfE428DRAFT_3759</name>
</gene>
<sequence>MAKNRDGKPGQEPFDLIIADGDTPAMGGIDLVTKLRSIRYPAGIIVFLTNMNNDLVPGYEQLGVKGILKKPLELSDLRQCMETLGETKGAHDNEPKRL</sequence>
<dbReference type="Pfam" id="PF00072">
    <property type="entry name" value="Response_reg"/>
    <property type="match status" value="1"/>
</dbReference>
<feature type="domain" description="Response regulatory" evidence="2">
    <location>
        <begin position="1"/>
        <end position="85"/>
    </location>
</feature>
<keyword evidence="1" id="KW-0597">Phosphoprotein</keyword>
<evidence type="ECO:0000313" key="3">
    <source>
        <dbReference type="EMBL" id="EDY18722.1"/>
    </source>
</evidence>
<dbReference type="InParanoid" id="B4D4C1"/>
<evidence type="ECO:0000313" key="4">
    <source>
        <dbReference type="Proteomes" id="UP000005824"/>
    </source>
</evidence>
<name>B4D4C1_9BACT</name>
<protein>
    <submittedName>
        <fullName evidence="3">Response regulator receiver protein</fullName>
    </submittedName>
</protein>
<dbReference type="Proteomes" id="UP000005824">
    <property type="component" value="Unassembled WGS sequence"/>
</dbReference>
<comment type="caution">
    <text evidence="3">The sequence shown here is derived from an EMBL/GenBank/DDBJ whole genome shotgun (WGS) entry which is preliminary data.</text>
</comment>
<dbReference type="SUPFAM" id="SSF52172">
    <property type="entry name" value="CheY-like"/>
    <property type="match status" value="1"/>
</dbReference>
<feature type="modified residue" description="4-aspartylphosphate" evidence="1">
    <location>
        <position position="20"/>
    </location>
</feature>
<proteinExistence type="predicted"/>
<accession>B4D4C1</accession>
<dbReference type="AlphaFoldDB" id="B4D4C1"/>
<dbReference type="EMBL" id="ABVL01000011">
    <property type="protein sequence ID" value="EDY18722.1"/>
    <property type="molecule type" value="Genomic_DNA"/>
</dbReference>
<dbReference type="PROSITE" id="PS50110">
    <property type="entry name" value="RESPONSE_REGULATORY"/>
    <property type="match status" value="1"/>
</dbReference>
<reference evidence="3 4" key="1">
    <citation type="journal article" date="2011" name="J. Bacteriol.">
        <title>Genome sequence of Chthoniobacter flavus Ellin428, an aerobic heterotrophic soil bacterium.</title>
        <authorList>
            <person name="Kant R."/>
            <person name="van Passel M.W."/>
            <person name="Palva A."/>
            <person name="Lucas S."/>
            <person name="Lapidus A."/>
            <person name="Glavina Del Rio T."/>
            <person name="Dalin E."/>
            <person name="Tice H."/>
            <person name="Bruce D."/>
            <person name="Goodwin L."/>
            <person name="Pitluck S."/>
            <person name="Larimer F.W."/>
            <person name="Land M.L."/>
            <person name="Hauser L."/>
            <person name="Sangwan P."/>
            <person name="de Vos W.M."/>
            <person name="Janssen P.H."/>
            <person name="Smidt H."/>
        </authorList>
    </citation>
    <scope>NUCLEOTIDE SEQUENCE [LARGE SCALE GENOMIC DNA]</scope>
    <source>
        <strain evidence="3 4">Ellin428</strain>
    </source>
</reference>
<evidence type="ECO:0000256" key="1">
    <source>
        <dbReference type="PROSITE-ProRule" id="PRU00169"/>
    </source>
</evidence>
<evidence type="ECO:0000259" key="2">
    <source>
        <dbReference type="PROSITE" id="PS50110"/>
    </source>
</evidence>
<organism evidence="3 4">
    <name type="scientific">Chthoniobacter flavus Ellin428</name>
    <dbReference type="NCBI Taxonomy" id="497964"/>
    <lineage>
        <taxon>Bacteria</taxon>
        <taxon>Pseudomonadati</taxon>
        <taxon>Verrucomicrobiota</taxon>
        <taxon>Spartobacteria</taxon>
        <taxon>Chthoniobacterales</taxon>
        <taxon>Chthoniobacteraceae</taxon>
        <taxon>Chthoniobacter</taxon>
    </lineage>
</organism>
<dbReference type="STRING" id="497964.CfE428DRAFT_3759"/>